<dbReference type="EMBL" id="JASBNA010000020">
    <property type="protein sequence ID" value="KAK7685569.1"/>
    <property type="molecule type" value="Genomic_DNA"/>
</dbReference>
<evidence type="ECO:0000256" key="3">
    <source>
        <dbReference type="ARBA" id="ARBA00023002"/>
    </source>
</evidence>
<evidence type="ECO:0000256" key="1">
    <source>
        <dbReference type="ARBA" id="ARBA00006484"/>
    </source>
</evidence>
<evidence type="ECO:0008006" key="7">
    <source>
        <dbReference type="Google" id="ProtNLM"/>
    </source>
</evidence>
<dbReference type="PANTHER" id="PTHR43618:SF18">
    <property type="entry name" value="SHORT CHAIN DEHYDROGENASE_REDUCTASE FAMILY (AFU_ORTHOLOGUE AFUA_5G12480)"/>
    <property type="match status" value="1"/>
</dbReference>
<dbReference type="PANTHER" id="PTHR43618">
    <property type="entry name" value="7-ALPHA-HYDROXYSTEROID DEHYDROGENASE"/>
    <property type="match status" value="1"/>
</dbReference>
<dbReference type="GO" id="GO:0016491">
    <property type="term" value="F:oxidoreductase activity"/>
    <property type="evidence" value="ECO:0007669"/>
    <property type="project" value="UniProtKB-KW"/>
</dbReference>
<sequence>MAELNIKQAHSSSLHDLRGVVAVVTGGASGIGNMITTALLSNGATVFIIDQNESLVQSVTKIYNEAAQTANLPGRLIGLVGDISKKSEAKRLADEVGKQAPYVTVLFNNAGILEGTFVPPTSGKAADFVEAYFDKVPEETFDRTLRVNAFGPYWLTFAFLPLLEKWKEHGFGDEGRKFPPQVIMTSSMNGWTKDSNTAGRSYPYIFSKAAIGQATSTLARELLPLGVRVNGIAPGLFVSGMSVPGSADASGQSFSKNNDHPFAVPTPQLPEELGGPSNVGGSRRDVASLVLFLLSNWYVNGETVLIDGGTLLVHASSY</sequence>
<dbReference type="InterPro" id="IPR036291">
    <property type="entry name" value="NAD(P)-bd_dom_sf"/>
</dbReference>
<evidence type="ECO:0000313" key="5">
    <source>
        <dbReference type="EMBL" id="KAK7685569.1"/>
    </source>
</evidence>
<keyword evidence="3" id="KW-0560">Oxidoreductase</keyword>
<protein>
    <recommendedName>
        <fullName evidence="7">NAD(P)-binding protein</fullName>
    </recommendedName>
</protein>
<evidence type="ECO:0000256" key="2">
    <source>
        <dbReference type="ARBA" id="ARBA00022857"/>
    </source>
</evidence>
<keyword evidence="6" id="KW-1185">Reference proteome</keyword>
<comment type="similarity">
    <text evidence="1">Belongs to the short-chain dehydrogenases/reductases (SDR) family.</text>
</comment>
<dbReference type="SUPFAM" id="SSF51735">
    <property type="entry name" value="NAD(P)-binding Rossmann-fold domains"/>
    <property type="match status" value="1"/>
</dbReference>
<dbReference type="Gene3D" id="3.40.50.720">
    <property type="entry name" value="NAD(P)-binding Rossmann-like Domain"/>
    <property type="match status" value="1"/>
</dbReference>
<dbReference type="PRINTS" id="PR00081">
    <property type="entry name" value="GDHRDH"/>
</dbReference>
<dbReference type="Proteomes" id="UP001385951">
    <property type="component" value="Unassembled WGS sequence"/>
</dbReference>
<accession>A0AAW0G5K3</accession>
<keyword evidence="2" id="KW-0521">NADP</keyword>
<organism evidence="5 6">
    <name type="scientific">Cerrena zonata</name>
    <dbReference type="NCBI Taxonomy" id="2478898"/>
    <lineage>
        <taxon>Eukaryota</taxon>
        <taxon>Fungi</taxon>
        <taxon>Dikarya</taxon>
        <taxon>Basidiomycota</taxon>
        <taxon>Agaricomycotina</taxon>
        <taxon>Agaricomycetes</taxon>
        <taxon>Polyporales</taxon>
        <taxon>Cerrenaceae</taxon>
        <taxon>Cerrena</taxon>
    </lineage>
</organism>
<dbReference type="AlphaFoldDB" id="A0AAW0G5K3"/>
<dbReference type="InterPro" id="IPR002347">
    <property type="entry name" value="SDR_fam"/>
</dbReference>
<dbReference type="Pfam" id="PF00106">
    <property type="entry name" value="adh_short"/>
    <property type="match status" value="1"/>
</dbReference>
<name>A0AAW0G5K3_9APHY</name>
<dbReference type="CDD" id="cd05233">
    <property type="entry name" value="SDR_c"/>
    <property type="match status" value="1"/>
</dbReference>
<gene>
    <name evidence="5" type="ORF">QCA50_011436</name>
</gene>
<reference evidence="5 6" key="1">
    <citation type="submission" date="2022-09" db="EMBL/GenBank/DDBJ databases">
        <authorList>
            <person name="Palmer J.M."/>
        </authorList>
    </citation>
    <scope>NUCLEOTIDE SEQUENCE [LARGE SCALE GENOMIC DNA]</scope>
    <source>
        <strain evidence="5 6">DSM 7382</strain>
    </source>
</reference>
<comment type="caution">
    <text evidence="5">The sequence shown here is derived from an EMBL/GenBank/DDBJ whole genome shotgun (WGS) entry which is preliminary data.</text>
</comment>
<dbReference type="InterPro" id="IPR052178">
    <property type="entry name" value="Sec_Metab_Biosynth_SDR"/>
</dbReference>
<evidence type="ECO:0000256" key="4">
    <source>
        <dbReference type="SAM" id="MobiDB-lite"/>
    </source>
</evidence>
<feature type="region of interest" description="Disordered" evidence="4">
    <location>
        <begin position="248"/>
        <end position="280"/>
    </location>
</feature>
<proteinExistence type="inferred from homology"/>
<evidence type="ECO:0000313" key="6">
    <source>
        <dbReference type="Proteomes" id="UP001385951"/>
    </source>
</evidence>